<evidence type="ECO:0000313" key="1">
    <source>
        <dbReference type="EMBL" id="ADR21390.1"/>
    </source>
</evidence>
<name>E4TMV9_MARTH</name>
<dbReference type="Proteomes" id="UP000008720">
    <property type="component" value="Chromosome"/>
</dbReference>
<protein>
    <submittedName>
        <fullName evidence="1">Uncharacterized protein</fullName>
    </submittedName>
</protein>
<dbReference type="KEGG" id="mtt:Ftrac_1400"/>
<dbReference type="RefSeq" id="WP_013453539.1">
    <property type="nucleotide sequence ID" value="NC_014759.1"/>
</dbReference>
<accession>E4TMV9</accession>
<organism evidence="1 2">
    <name type="scientific">Marivirga tractuosa (strain ATCC 23168 / DSM 4126 / NBRC 15989 / NCIMB 1408 / VKM B-1430 / H-43)</name>
    <name type="common">Microscilla tractuosa</name>
    <name type="synonym">Flexibacter tractuosus</name>
    <dbReference type="NCBI Taxonomy" id="643867"/>
    <lineage>
        <taxon>Bacteria</taxon>
        <taxon>Pseudomonadati</taxon>
        <taxon>Bacteroidota</taxon>
        <taxon>Cytophagia</taxon>
        <taxon>Cytophagales</taxon>
        <taxon>Marivirgaceae</taxon>
        <taxon>Marivirga</taxon>
    </lineage>
</organism>
<dbReference type="HOGENOM" id="CLU_542684_0_0_10"/>
<gene>
    <name evidence="1" type="ordered locus">Ftrac_1400</name>
</gene>
<evidence type="ECO:0000313" key="2">
    <source>
        <dbReference type="Proteomes" id="UP000008720"/>
    </source>
</evidence>
<dbReference type="STRING" id="643867.Ftrac_1400"/>
<reference evidence="1 2" key="1">
    <citation type="journal article" date="2011" name="Stand. Genomic Sci.">
        <title>Complete genome sequence of Marivirga tractuosa type strain (H-43).</title>
        <authorList>
            <person name="Pagani I."/>
            <person name="Chertkov O."/>
            <person name="Lapidus A."/>
            <person name="Lucas S."/>
            <person name="Del Rio T.G."/>
            <person name="Tice H."/>
            <person name="Copeland A."/>
            <person name="Cheng J.F."/>
            <person name="Nolan M."/>
            <person name="Saunders E."/>
            <person name="Pitluck S."/>
            <person name="Held B."/>
            <person name="Goodwin L."/>
            <person name="Liolios K."/>
            <person name="Ovchinikova G."/>
            <person name="Ivanova N."/>
            <person name="Mavromatis K."/>
            <person name="Pati A."/>
            <person name="Chen A."/>
            <person name="Palaniappan K."/>
            <person name="Land M."/>
            <person name="Hauser L."/>
            <person name="Jeffries C.D."/>
            <person name="Detter J.C."/>
            <person name="Han C."/>
            <person name="Tapia R."/>
            <person name="Ngatchou-Djao O.D."/>
            <person name="Rohde M."/>
            <person name="Goker M."/>
            <person name="Spring S."/>
            <person name="Sikorski J."/>
            <person name="Woyke T."/>
            <person name="Bristow J."/>
            <person name="Eisen J.A."/>
            <person name="Markowitz V."/>
            <person name="Hugenholtz P."/>
            <person name="Klenk H.P."/>
            <person name="Kyrpides N.C."/>
        </authorList>
    </citation>
    <scope>NUCLEOTIDE SEQUENCE [LARGE SCALE GENOMIC DNA]</scope>
    <source>
        <strain evidence="2">ATCC 23168 / DSM 4126 / NBRC 15989 / NCIMB 1408 / VKM B-1430 / H-43</strain>
    </source>
</reference>
<dbReference type="EMBL" id="CP002349">
    <property type="protein sequence ID" value="ADR21390.1"/>
    <property type="molecule type" value="Genomic_DNA"/>
</dbReference>
<sequence>MKTRHIFLNYYRKLSQSRDGDLVTLDDVLDFIKQPTGRLAVQMLNKYEKVSNIPEYSVEGNELIIINENNEVEQVDTSVEKYELQGDEYSRRKESEVGYTCFNSFSRIGRRKGDMSSPTNFVFLDIDGIGNPHKASDLARTTREVVKKALLQKFDFIYSIWISLSGFGLGFIVKCDAIQSKRHYEVVYDELASQFDDFLMSYGLNTDPNAKGFTQPTLLPYDPSIIVRADASLYPAKDVLVNVNEQKGKEGSIDAGEDLDYSMPLKEQVSKAIISQKVTYYSIFRRYTEYPNDSIILARLIEERYDINEIDYNSYTILNDQKSDVYDAKEPLPVTKRMYFEGEVKEGLRNNMIGLYGMKLIFNNPFRSPQRLLDHLQYVNANHFQPPLSKKEVYNSFIYNYRNYMSGDLDFSGIIDKHVYHLFPRRVEDYGNDIDARKAKQKLASQVHHNNKKREKIESIKNAIILLEDTGGKVNQINLSEITGITRKTVSKYLKLIKEEKE</sequence>
<keyword evidence="2" id="KW-1185">Reference proteome</keyword>
<dbReference type="AlphaFoldDB" id="E4TMV9"/>
<proteinExistence type="predicted"/>
<dbReference type="OrthoDB" id="786245at2"/>